<dbReference type="AlphaFoldDB" id="A0A7J7ILH3"/>
<dbReference type="PANTHER" id="PTHR14289">
    <property type="entry name" value="F-BOX ONLY PROTEIN 3"/>
    <property type="match status" value="1"/>
</dbReference>
<evidence type="ECO:0000313" key="3">
    <source>
        <dbReference type="EMBL" id="KAF6003898.1"/>
    </source>
</evidence>
<dbReference type="OrthoDB" id="10520233at2759"/>
<feature type="domain" description="ApaG" evidence="2">
    <location>
        <begin position="150"/>
        <end position="280"/>
    </location>
</feature>
<keyword evidence="4" id="KW-1185">Reference proteome</keyword>
<dbReference type="PROSITE" id="PS51087">
    <property type="entry name" value="APAG"/>
    <property type="match status" value="1"/>
</dbReference>
<comment type="caution">
    <text evidence="3">The sequence shown here is derived from an EMBL/GenBank/DDBJ whole genome shotgun (WGS) entry which is preliminary data.</text>
</comment>
<reference evidence="3 4" key="1">
    <citation type="journal article" date="2020" name="J. Phycol.">
        <title>Comparative genome analysis reveals Cyanidiococcus gen. nov., a new extremophilic red algal genus sister to Cyanidioschyzon (Cyanidioschyzonaceae, Rhodophyta).</title>
        <authorList>
            <person name="Liu S.-L."/>
            <person name="Chiang Y.-R."/>
            <person name="Yoon H.S."/>
            <person name="Fu H.-Y."/>
        </authorList>
    </citation>
    <scope>NUCLEOTIDE SEQUENCE [LARGE SCALE GENOMIC DNA]</scope>
    <source>
        <strain evidence="3 4">THAL066</strain>
    </source>
</reference>
<dbReference type="Proteomes" id="UP000530660">
    <property type="component" value="Unassembled WGS sequence"/>
</dbReference>
<evidence type="ECO:0000256" key="1">
    <source>
        <dbReference type="SAM" id="MobiDB-lite"/>
    </source>
</evidence>
<proteinExistence type="predicted"/>
<protein>
    <recommendedName>
        <fullName evidence="2">ApaG domain-containing protein</fullName>
    </recommendedName>
</protein>
<sequence>MLGHVVGQCFPYPCRWFCSLQASSPAAATSVQRLLYRALQRALRDYGREWVRVGRSASVLESAFREREWQLLRTALADAQEAALTEEASRTGAIGEPWQLASELRRMVRQRIASGANASESTLELGFRLLKAVQMRTVALQRLVYEPHSICSTAGVQVEVDSLFLGREPRGIGLPGLGDVYHFAYFVRIENRSAEPVLLLGRHWDINDLHGQLQTVRGLGVVGQTPTLDAGTRYEYRSQCVLAAPLGVMRGFYRMLQIPRGVEFTAEIKPFGLIASSLQQEPALERMPAGTSPDTTASLRSADGSSKRPARPPL</sequence>
<organism evidence="3 4">
    <name type="scientific">Cyanidiococcus yangmingshanensis</name>
    <dbReference type="NCBI Taxonomy" id="2690220"/>
    <lineage>
        <taxon>Eukaryota</taxon>
        <taxon>Rhodophyta</taxon>
        <taxon>Bangiophyceae</taxon>
        <taxon>Cyanidiales</taxon>
        <taxon>Cyanidiaceae</taxon>
        <taxon>Cyanidiococcus</taxon>
    </lineage>
</organism>
<dbReference type="SUPFAM" id="SSF110069">
    <property type="entry name" value="ApaG-like"/>
    <property type="match status" value="1"/>
</dbReference>
<gene>
    <name evidence="3" type="ORF">F1559_003502</name>
</gene>
<dbReference type="Gene3D" id="2.60.40.1470">
    <property type="entry name" value="ApaG domain"/>
    <property type="match status" value="1"/>
</dbReference>
<name>A0A7J7ILH3_9RHOD</name>
<dbReference type="GO" id="GO:0042645">
    <property type="term" value="C:mitochondrial nucleoid"/>
    <property type="evidence" value="ECO:0007669"/>
    <property type="project" value="TreeGrafter"/>
</dbReference>
<evidence type="ECO:0000259" key="2">
    <source>
        <dbReference type="PROSITE" id="PS51087"/>
    </source>
</evidence>
<dbReference type="GO" id="GO:0070987">
    <property type="term" value="P:error-free translesion synthesis"/>
    <property type="evidence" value="ECO:0007669"/>
    <property type="project" value="TreeGrafter"/>
</dbReference>
<dbReference type="Pfam" id="PF04379">
    <property type="entry name" value="DUF525"/>
    <property type="match status" value="1"/>
</dbReference>
<feature type="region of interest" description="Disordered" evidence="1">
    <location>
        <begin position="282"/>
        <end position="314"/>
    </location>
</feature>
<dbReference type="PANTHER" id="PTHR14289:SF16">
    <property type="entry name" value="POLYMERASE DELTA-INTERACTING PROTEIN 2"/>
    <property type="match status" value="1"/>
</dbReference>
<dbReference type="InterPro" id="IPR007474">
    <property type="entry name" value="ApaG_domain"/>
</dbReference>
<evidence type="ECO:0000313" key="4">
    <source>
        <dbReference type="Proteomes" id="UP000530660"/>
    </source>
</evidence>
<dbReference type="InterPro" id="IPR036767">
    <property type="entry name" value="ApaG_sf"/>
</dbReference>
<dbReference type="EMBL" id="VWRR01000005">
    <property type="protein sequence ID" value="KAF6003898.1"/>
    <property type="molecule type" value="Genomic_DNA"/>
</dbReference>
<dbReference type="GO" id="GO:0005634">
    <property type="term" value="C:nucleus"/>
    <property type="evidence" value="ECO:0007669"/>
    <property type="project" value="TreeGrafter"/>
</dbReference>
<accession>A0A7J7ILH3</accession>